<proteinExistence type="predicted"/>
<dbReference type="AlphaFoldDB" id="A0A1B9FUI2"/>
<organism evidence="1">
    <name type="scientific">Kwoniella bestiolae CBS 10118</name>
    <dbReference type="NCBI Taxonomy" id="1296100"/>
    <lineage>
        <taxon>Eukaryota</taxon>
        <taxon>Fungi</taxon>
        <taxon>Dikarya</taxon>
        <taxon>Basidiomycota</taxon>
        <taxon>Agaricomycotina</taxon>
        <taxon>Tremellomycetes</taxon>
        <taxon>Tremellales</taxon>
        <taxon>Cryptococcaceae</taxon>
        <taxon>Kwoniella</taxon>
    </lineage>
</organism>
<evidence type="ECO:0000313" key="3">
    <source>
        <dbReference type="Proteomes" id="UP000092730"/>
    </source>
</evidence>
<dbReference type="VEuPathDB" id="FungiDB:I302_08073"/>
<accession>A0A1B9FUI2</accession>
<reference evidence="2" key="4">
    <citation type="submission" date="2024-02" db="EMBL/GenBank/DDBJ databases">
        <title>Comparative genomics of Cryptococcus and Kwoniella reveals pathogenesis evolution and contrasting modes of karyotype evolution via chromosome fusion or intercentromeric recombination.</title>
        <authorList>
            <person name="Coelho M.A."/>
            <person name="David-Palma M."/>
            <person name="Shea T."/>
            <person name="Bowers K."/>
            <person name="McGinley-Smith S."/>
            <person name="Mohammad A.W."/>
            <person name="Gnirke A."/>
            <person name="Yurkov A.M."/>
            <person name="Nowrousian M."/>
            <person name="Sun S."/>
            <person name="Cuomo C.A."/>
            <person name="Heitman J."/>
        </authorList>
    </citation>
    <scope>NUCLEOTIDE SEQUENCE</scope>
    <source>
        <strain evidence="2">CBS 10118</strain>
    </source>
</reference>
<evidence type="ECO:0000313" key="1">
    <source>
        <dbReference type="EMBL" id="OCF22425.1"/>
    </source>
</evidence>
<gene>
    <name evidence="1" type="ORF">I302_08073</name>
    <name evidence="2" type="ORF">I302_108932</name>
</gene>
<dbReference type="EMBL" id="CP144548">
    <property type="protein sequence ID" value="WVW86877.1"/>
    <property type="molecule type" value="Genomic_DNA"/>
</dbReference>
<name>A0A1B9FUI2_9TREE</name>
<reference evidence="1" key="3">
    <citation type="submission" date="2014-01" db="EMBL/GenBank/DDBJ databases">
        <title>Evolution of pathogenesis and genome organization in the Tremellales.</title>
        <authorList>
            <person name="Cuomo C."/>
            <person name="Litvintseva A."/>
            <person name="Heitman J."/>
            <person name="Chen Y."/>
            <person name="Sun S."/>
            <person name="Springer D."/>
            <person name="Dromer F."/>
            <person name="Young S."/>
            <person name="Zeng Q."/>
            <person name="Chapman S."/>
            <person name="Gujja S."/>
            <person name="Saif S."/>
            <person name="Birren B."/>
        </authorList>
    </citation>
    <scope>NUCLEOTIDE SEQUENCE</scope>
    <source>
        <strain evidence="1">CBS 10118</strain>
    </source>
</reference>
<dbReference type="GeneID" id="30212472"/>
<sequence>MPPSIWVDDPDSGVRDYTERCTNAGRMVGPDDRELKWFEQWGKNVDTRKVIMDVLKGRLELDWPQNYKALIILGKMPEGELEGLEEKLGKLADSAQTVEGFKHIKELAKPLHEKAKAGLAKKEEEEMKKKQAAIQAMWGGLWANDGYTAPALQYGGWKGWPYPYDAPPGIARAAAAQWPGKPPDGWIPTAITALPQIHPFSRTAYYAIRPEAPDTPKPPSNWTVYVGIGPNP</sequence>
<protein>
    <submittedName>
        <fullName evidence="1">Uncharacterized protein</fullName>
    </submittedName>
</protein>
<dbReference type="OrthoDB" id="2563476at2759"/>
<dbReference type="RefSeq" id="XP_019043495.1">
    <property type="nucleotide sequence ID" value="XM_019194659.1"/>
</dbReference>
<dbReference type="EMBL" id="KI894025">
    <property type="protein sequence ID" value="OCF22425.1"/>
    <property type="molecule type" value="Genomic_DNA"/>
</dbReference>
<dbReference type="KEGG" id="kbi:30212472"/>
<reference evidence="1" key="1">
    <citation type="submission" date="2013-07" db="EMBL/GenBank/DDBJ databases">
        <title>The Genome Sequence of Cryptococcus bestiolae CBS10118.</title>
        <authorList>
            <consortium name="The Broad Institute Genome Sequencing Platform"/>
            <person name="Cuomo C."/>
            <person name="Litvintseva A."/>
            <person name="Chen Y."/>
            <person name="Heitman J."/>
            <person name="Sun S."/>
            <person name="Springer D."/>
            <person name="Dromer F."/>
            <person name="Young S.K."/>
            <person name="Zeng Q."/>
            <person name="Gargeya S."/>
            <person name="Fitzgerald M."/>
            <person name="Abouelleil A."/>
            <person name="Alvarado L."/>
            <person name="Berlin A.M."/>
            <person name="Chapman S.B."/>
            <person name="Dewar J."/>
            <person name="Goldberg J."/>
            <person name="Griggs A."/>
            <person name="Gujja S."/>
            <person name="Hansen M."/>
            <person name="Howarth C."/>
            <person name="Imamovic A."/>
            <person name="Larimer J."/>
            <person name="McCowan C."/>
            <person name="Murphy C."/>
            <person name="Pearson M."/>
            <person name="Priest M."/>
            <person name="Roberts A."/>
            <person name="Saif S."/>
            <person name="Shea T."/>
            <person name="Sykes S."/>
            <person name="Wortman J."/>
            <person name="Nusbaum C."/>
            <person name="Birren B."/>
        </authorList>
    </citation>
    <scope>NUCLEOTIDE SEQUENCE [LARGE SCALE GENOMIC DNA]</scope>
    <source>
        <strain evidence="1">CBS 10118</strain>
    </source>
</reference>
<evidence type="ECO:0000313" key="2">
    <source>
        <dbReference type="EMBL" id="WVW86877.1"/>
    </source>
</evidence>
<keyword evidence="3" id="KW-1185">Reference proteome</keyword>
<dbReference type="Proteomes" id="UP000092730">
    <property type="component" value="Chromosome 8"/>
</dbReference>
<reference evidence="2" key="2">
    <citation type="submission" date="2013-07" db="EMBL/GenBank/DDBJ databases">
        <authorList>
            <consortium name="The Broad Institute Genome Sequencing Platform"/>
            <person name="Cuomo C."/>
            <person name="Litvintseva A."/>
            <person name="Chen Y."/>
            <person name="Heitman J."/>
            <person name="Sun S."/>
            <person name="Springer D."/>
            <person name="Dromer F."/>
            <person name="Young S.K."/>
            <person name="Zeng Q."/>
            <person name="Gargeya S."/>
            <person name="Fitzgerald M."/>
            <person name="Abouelleil A."/>
            <person name="Alvarado L."/>
            <person name="Berlin A.M."/>
            <person name="Chapman S.B."/>
            <person name="Dewar J."/>
            <person name="Goldberg J."/>
            <person name="Griggs A."/>
            <person name="Gujja S."/>
            <person name="Hansen M."/>
            <person name="Howarth C."/>
            <person name="Imamovic A."/>
            <person name="Larimer J."/>
            <person name="McCowan C."/>
            <person name="Murphy C."/>
            <person name="Pearson M."/>
            <person name="Priest M."/>
            <person name="Roberts A."/>
            <person name="Saif S."/>
            <person name="Shea T."/>
            <person name="Sykes S."/>
            <person name="Wortman J."/>
            <person name="Nusbaum C."/>
            <person name="Birren B."/>
        </authorList>
    </citation>
    <scope>NUCLEOTIDE SEQUENCE</scope>
    <source>
        <strain evidence="2">CBS 10118</strain>
    </source>
</reference>